<dbReference type="Ensembl" id="ENSPTXT00000020335.1">
    <property type="protein sequence ID" value="ENSPTXP00000019734.1"/>
    <property type="gene ID" value="ENSPTXG00000013656.1"/>
</dbReference>
<dbReference type="GO" id="GO:0030864">
    <property type="term" value="C:cortical actin cytoskeleton"/>
    <property type="evidence" value="ECO:0007669"/>
    <property type="project" value="TreeGrafter"/>
</dbReference>
<dbReference type="Pfam" id="PF02318">
    <property type="entry name" value="FYVE_2"/>
    <property type="match status" value="1"/>
</dbReference>
<dbReference type="Gene3D" id="3.30.40.10">
    <property type="entry name" value="Zinc/RING finger domain, C3HC4 (zinc finger)"/>
    <property type="match status" value="1"/>
</dbReference>
<dbReference type="GO" id="GO:0003779">
    <property type="term" value="F:actin binding"/>
    <property type="evidence" value="ECO:0007669"/>
    <property type="project" value="TreeGrafter"/>
</dbReference>
<accession>A0A670Z959</accession>
<dbReference type="OMA" id="CCAPFSF"/>
<dbReference type="PANTHER" id="PTHR14555">
    <property type="entry name" value="MYELIN-ASSOCIATED OLIGODENDROCYTIC BASIC PROTEIN MOBP -RELATED"/>
    <property type="match status" value="1"/>
</dbReference>
<dbReference type="InterPro" id="IPR041282">
    <property type="entry name" value="FYVE_2"/>
</dbReference>
<dbReference type="InterPro" id="IPR051745">
    <property type="entry name" value="Intracell_Transport_Effector"/>
</dbReference>
<name>A0A670Z959_PSETE</name>
<evidence type="ECO:0000259" key="1">
    <source>
        <dbReference type="Pfam" id="PF02318"/>
    </source>
</evidence>
<reference evidence="2" key="1">
    <citation type="submission" date="2025-05" db="UniProtKB">
        <authorList>
            <consortium name="Ensembl"/>
        </authorList>
    </citation>
    <scope>IDENTIFICATION</scope>
</reference>
<protein>
    <recommendedName>
        <fullName evidence="1">FYVE-type zinc finger domain-containing protein</fullName>
    </recommendedName>
</protein>
<dbReference type="SUPFAM" id="SSF57903">
    <property type="entry name" value="FYVE/PHD zinc finger"/>
    <property type="match status" value="1"/>
</dbReference>
<dbReference type="InterPro" id="IPR013083">
    <property type="entry name" value="Znf_RING/FYVE/PHD"/>
</dbReference>
<dbReference type="InterPro" id="IPR011011">
    <property type="entry name" value="Znf_FYVE_PHD"/>
</dbReference>
<dbReference type="Ensembl" id="ENSPTXT00000020337.1">
    <property type="protein sequence ID" value="ENSPTXP00000019736.1"/>
    <property type="gene ID" value="ENSPTXG00000013658.1"/>
</dbReference>
<sequence length="75" mass="9055">MSKSTKRELLSDQSHLNETFCIHCLQPFKFLLNSKRQCLHCHLYICKGCSQYNKKEQSWMCDPCQTYLIIKRRRL</sequence>
<dbReference type="Proteomes" id="UP000472273">
    <property type="component" value="Unplaced"/>
</dbReference>
<evidence type="ECO:0000313" key="2">
    <source>
        <dbReference type="Ensembl" id="ENSPTXP00000019734.1"/>
    </source>
</evidence>
<dbReference type="PANTHER" id="PTHR14555:SF1">
    <property type="entry name" value="MELANOPHILIN"/>
    <property type="match status" value="1"/>
</dbReference>
<dbReference type="AlphaFoldDB" id="A0A670Z959"/>
<feature type="domain" description="FYVE-type zinc finger" evidence="1">
    <location>
        <begin position="3"/>
        <end position="73"/>
    </location>
</feature>
<proteinExistence type="predicted"/>
<dbReference type="GO" id="GO:0017022">
    <property type="term" value="F:myosin binding"/>
    <property type="evidence" value="ECO:0007669"/>
    <property type="project" value="TreeGrafter"/>
</dbReference>
<evidence type="ECO:0000313" key="3">
    <source>
        <dbReference type="Proteomes" id="UP000472273"/>
    </source>
</evidence>
<organism evidence="2 3">
    <name type="scientific">Pseudonaja textilis</name>
    <name type="common">Eastern brown snake</name>
    <dbReference type="NCBI Taxonomy" id="8673"/>
    <lineage>
        <taxon>Eukaryota</taxon>
        <taxon>Metazoa</taxon>
        <taxon>Chordata</taxon>
        <taxon>Craniata</taxon>
        <taxon>Vertebrata</taxon>
        <taxon>Euteleostomi</taxon>
        <taxon>Lepidosauria</taxon>
        <taxon>Squamata</taxon>
        <taxon>Bifurcata</taxon>
        <taxon>Unidentata</taxon>
        <taxon>Episquamata</taxon>
        <taxon>Toxicofera</taxon>
        <taxon>Serpentes</taxon>
        <taxon>Colubroidea</taxon>
        <taxon>Elapidae</taxon>
        <taxon>Hydrophiinae</taxon>
        <taxon>Pseudonaja</taxon>
    </lineage>
</organism>
<keyword evidence="3" id="KW-1185">Reference proteome</keyword>
<dbReference type="GeneTree" id="ENSGT00950000183138"/>